<reference evidence="4" key="1">
    <citation type="submission" date="2023-07" db="EMBL/GenBank/DDBJ databases">
        <title>Sequencing the genomes of 1000 actinobacteria strains.</title>
        <authorList>
            <person name="Klenk H.-P."/>
        </authorList>
    </citation>
    <scope>NUCLEOTIDE SEQUENCE</scope>
    <source>
        <strain evidence="4">DSM 45977</strain>
    </source>
</reference>
<dbReference type="EC" id="3.4.23.43" evidence="4"/>
<dbReference type="Gene3D" id="1.20.120.1220">
    <property type="match status" value="1"/>
</dbReference>
<keyword evidence="4" id="KW-0378">Hydrolase</keyword>
<keyword evidence="2" id="KW-0812">Transmembrane</keyword>
<evidence type="ECO:0000259" key="3">
    <source>
        <dbReference type="Pfam" id="PF01478"/>
    </source>
</evidence>
<dbReference type="EC" id="2.1.1.-" evidence="4"/>
<evidence type="ECO:0000313" key="5">
    <source>
        <dbReference type="Proteomes" id="UP001180845"/>
    </source>
</evidence>
<keyword evidence="4" id="KW-0489">Methyltransferase</keyword>
<proteinExistence type="inferred from homology"/>
<dbReference type="AlphaFoldDB" id="A0AAE3ZFZ6"/>
<evidence type="ECO:0000313" key="4">
    <source>
        <dbReference type="EMBL" id="MDR7303300.1"/>
    </source>
</evidence>
<dbReference type="GO" id="GO:0032259">
    <property type="term" value="P:methylation"/>
    <property type="evidence" value="ECO:0007669"/>
    <property type="project" value="UniProtKB-KW"/>
</dbReference>
<dbReference type="Proteomes" id="UP001180845">
    <property type="component" value="Unassembled WGS sequence"/>
</dbReference>
<dbReference type="GO" id="GO:0005886">
    <property type="term" value="C:plasma membrane"/>
    <property type="evidence" value="ECO:0007669"/>
    <property type="project" value="TreeGrafter"/>
</dbReference>
<protein>
    <submittedName>
        <fullName evidence="4">Leader peptidase (Prepilin peptidase)/N-methyltransferase</fullName>
        <ecNumber evidence="4">2.1.1.-</ecNumber>
        <ecNumber evidence="4">3.4.23.43</ecNumber>
    </submittedName>
</protein>
<dbReference type="PANTHER" id="PTHR30487">
    <property type="entry name" value="TYPE 4 PREPILIN-LIKE PROTEINS LEADER PEPTIDE-PROCESSING ENZYME"/>
    <property type="match status" value="1"/>
</dbReference>
<dbReference type="GO" id="GO:0006465">
    <property type="term" value="P:signal peptide processing"/>
    <property type="evidence" value="ECO:0007669"/>
    <property type="project" value="TreeGrafter"/>
</dbReference>
<sequence length="216" mass="21288">MFGTGITVAFLGGIAGLGAGRCGTELLRRLRRGVRPPALCCEGGVALLWALVAVRIVAGALPLWWAAVPLLVGWLAVVLTTCDLLAGRLPDALTLSAYPATAAVLGLAACGGGVPGMASRALLGVVLFAGSYACVRLVSPSAMGAGDVKLAGSLGAVAGAVSPGAVLLTMAAAAVVTIAAAGVARRATVPHGPAMLLPAWLVTAFPSATSWQAGAW</sequence>
<dbReference type="InterPro" id="IPR000045">
    <property type="entry name" value="Prepilin_IV_endopep_pep"/>
</dbReference>
<accession>A0AAE3ZFZ6</accession>
<feature type="domain" description="Prepilin type IV endopeptidase peptidase" evidence="3">
    <location>
        <begin position="71"/>
        <end position="178"/>
    </location>
</feature>
<dbReference type="RefSeq" id="WP_310275522.1">
    <property type="nucleotide sequence ID" value="NZ_JAVDXW010000001.1"/>
</dbReference>
<evidence type="ECO:0000256" key="2">
    <source>
        <dbReference type="SAM" id="Phobius"/>
    </source>
</evidence>
<feature type="transmembrane region" description="Helical" evidence="2">
    <location>
        <begin position="64"/>
        <end position="86"/>
    </location>
</feature>
<dbReference type="EMBL" id="JAVDXW010000001">
    <property type="protein sequence ID" value="MDR7303300.1"/>
    <property type="molecule type" value="Genomic_DNA"/>
</dbReference>
<comment type="caution">
    <text evidence="4">The sequence shown here is derived from an EMBL/GenBank/DDBJ whole genome shotgun (WGS) entry which is preliminary data.</text>
</comment>
<dbReference type="InterPro" id="IPR050882">
    <property type="entry name" value="Prepilin_peptidase/N-MTase"/>
</dbReference>
<keyword evidence="2" id="KW-0472">Membrane</keyword>
<feature type="transmembrane region" description="Helical" evidence="2">
    <location>
        <begin position="150"/>
        <end position="183"/>
    </location>
</feature>
<keyword evidence="5" id="KW-1185">Reference proteome</keyword>
<dbReference type="PANTHER" id="PTHR30487:SF0">
    <property type="entry name" value="PREPILIN LEADER PEPTIDASE_N-METHYLTRANSFERASE-RELATED"/>
    <property type="match status" value="1"/>
</dbReference>
<name>A0AAE3ZFZ6_9ACTN</name>
<feature type="transmembrane region" description="Helical" evidence="2">
    <location>
        <begin position="93"/>
        <end position="114"/>
    </location>
</feature>
<keyword evidence="4" id="KW-0808">Transferase</keyword>
<keyword evidence="2" id="KW-1133">Transmembrane helix</keyword>
<feature type="transmembrane region" description="Helical" evidence="2">
    <location>
        <begin position="120"/>
        <end position="138"/>
    </location>
</feature>
<dbReference type="Pfam" id="PF01478">
    <property type="entry name" value="Peptidase_A24"/>
    <property type="match status" value="1"/>
</dbReference>
<gene>
    <name evidence="4" type="ORF">JOF55_003481</name>
</gene>
<dbReference type="GO" id="GO:0004190">
    <property type="term" value="F:aspartic-type endopeptidase activity"/>
    <property type="evidence" value="ECO:0007669"/>
    <property type="project" value="UniProtKB-EC"/>
</dbReference>
<organism evidence="4 5">
    <name type="scientific">Haloactinomyces albus</name>
    <dbReference type="NCBI Taxonomy" id="1352928"/>
    <lineage>
        <taxon>Bacteria</taxon>
        <taxon>Bacillati</taxon>
        <taxon>Actinomycetota</taxon>
        <taxon>Actinomycetes</taxon>
        <taxon>Actinopolysporales</taxon>
        <taxon>Actinopolysporaceae</taxon>
        <taxon>Haloactinomyces</taxon>
    </lineage>
</organism>
<feature type="transmembrane region" description="Helical" evidence="2">
    <location>
        <begin position="6"/>
        <end position="27"/>
    </location>
</feature>
<dbReference type="GO" id="GO:0008168">
    <property type="term" value="F:methyltransferase activity"/>
    <property type="evidence" value="ECO:0007669"/>
    <property type="project" value="UniProtKB-KW"/>
</dbReference>
<evidence type="ECO:0000256" key="1">
    <source>
        <dbReference type="ARBA" id="ARBA00005801"/>
    </source>
</evidence>
<comment type="similarity">
    <text evidence="1">Belongs to the peptidase A24 family.</text>
</comment>